<gene>
    <name evidence="1" type="ORF">B4098_2432</name>
</gene>
<protein>
    <submittedName>
        <fullName evidence="1">Uncharacterized protein</fullName>
    </submittedName>
</protein>
<dbReference type="PATRIC" id="fig|1398.26.peg.2451"/>
<evidence type="ECO:0000313" key="2">
    <source>
        <dbReference type="Proteomes" id="UP000075288"/>
    </source>
</evidence>
<organism evidence="1 2">
    <name type="scientific">Heyndrickxia coagulans</name>
    <name type="common">Weizmannia coagulans</name>
    <dbReference type="NCBI Taxonomy" id="1398"/>
    <lineage>
        <taxon>Bacteria</taxon>
        <taxon>Bacillati</taxon>
        <taxon>Bacillota</taxon>
        <taxon>Bacilli</taxon>
        <taxon>Bacillales</taxon>
        <taxon>Bacillaceae</taxon>
        <taxon>Heyndrickxia</taxon>
    </lineage>
</organism>
<dbReference type="EMBL" id="LQYG01000120">
    <property type="protein sequence ID" value="KYC58740.1"/>
    <property type="molecule type" value="Genomic_DNA"/>
</dbReference>
<dbReference type="Proteomes" id="UP000075288">
    <property type="component" value="Unassembled WGS sequence"/>
</dbReference>
<proteinExistence type="predicted"/>
<sequence>MPAKTKLAGAKLPISKTEKPGKILLRKIRHEQREYGNGFGTATWEKQQVKPAGFMKAG</sequence>
<evidence type="ECO:0000313" key="1">
    <source>
        <dbReference type="EMBL" id="KYC58740.1"/>
    </source>
</evidence>
<reference evidence="1 2" key="1">
    <citation type="submission" date="2016-01" db="EMBL/GenBank/DDBJ databases">
        <title>Genome Sequences of Twelve Sporeforming Bacillus Species Isolated from Foods.</title>
        <authorList>
            <person name="Berendsen E.M."/>
            <person name="Wells-Bennik M.H."/>
            <person name="Krawcyk A.O."/>
            <person name="De Jong A."/>
            <person name="Holsappel S."/>
            <person name="Eijlander R.T."/>
            <person name="Kuipers O.P."/>
        </authorList>
    </citation>
    <scope>NUCLEOTIDE SEQUENCE [LARGE SCALE GENOMIC DNA]</scope>
    <source>
        <strain evidence="1 2">B4098</strain>
    </source>
</reference>
<comment type="caution">
    <text evidence="1">The sequence shown here is derived from an EMBL/GenBank/DDBJ whole genome shotgun (WGS) entry which is preliminary data.</text>
</comment>
<accession>A0A150JN81</accession>
<name>A0A150JN81_HEYCO</name>
<dbReference type="AlphaFoldDB" id="A0A150JN81"/>